<dbReference type="Proteomes" id="UP000566985">
    <property type="component" value="Unassembled WGS sequence"/>
</dbReference>
<protein>
    <submittedName>
        <fullName evidence="1">Abi family protein</fullName>
    </submittedName>
</protein>
<comment type="caution">
    <text evidence="1">The sequence shown here is derived from an EMBL/GenBank/DDBJ whole genome shotgun (WGS) entry which is preliminary data.</text>
</comment>
<gene>
    <name evidence="1" type="ORF">HU668_22995</name>
</gene>
<organism evidence="1 2">
    <name type="scientific">Pantoea brenneri</name>
    <dbReference type="NCBI Taxonomy" id="472694"/>
    <lineage>
        <taxon>Bacteria</taxon>
        <taxon>Pseudomonadati</taxon>
        <taxon>Pseudomonadota</taxon>
        <taxon>Gammaproteobacteria</taxon>
        <taxon>Enterobacterales</taxon>
        <taxon>Erwiniaceae</taxon>
        <taxon>Pantoea</taxon>
    </lineage>
</organism>
<sequence>MTIAAILDSISQHRFATYKSSVFNGASEEECLGIYLWNKQLAGAFLPALQIIEVSLRNAICAAKRRHEETLIEQRAPAADWPALKSIIDDQWFVTVMTERNNRDSWRAVEAAKSQLRKDGKPLTTENLIAKLTFGFWVSMVNRDYSNGRASYLHLWPHLVPEVFPNALDKKQGTPLSVNRISSDLRDINTLRNRLSHHEPLWRSDRTYCVEQAINKVVRDYHKCLDVIRWINPSNLKLLSIIENTQKMSELCDPHALWKNKKLPSGLPDIPRTSGDDWLASALLETRHLGAIISLDTAKGFAMIRSEKDGIKFIAQAGNFAGRLNAYTVGDRVTFEPENKSAGRHPVASAIKPA</sequence>
<dbReference type="RefSeq" id="WP_069730051.1">
    <property type="nucleotide sequence ID" value="NZ_JABWPE010000051.1"/>
</dbReference>
<dbReference type="Pfam" id="PF07751">
    <property type="entry name" value="Abi_2"/>
    <property type="match status" value="1"/>
</dbReference>
<dbReference type="GeneID" id="57348082"/>
<reference evidence="1 2" key="1">
    <citation type="submission" date="2020-05" db="EMBL/GenBank/DDBJ databases">
        <title>Whole Genome Sequences of Enterobacteriales Associated with the International Space Station.</title>
        <authorList>
            <person name="Bharadwaj A."/>
            <person name="Daudu R."/>
            <person name="Singh N."/>
            <person name="Wood J."/>
            <person name="Debieu M."/>
            <person name="Mason C."/>
            <person name="Wang C."/>
            <person name="Venkateswaran K."/>
        </authorList>
    </citation>
    <scope>NUCLEOTIDE SEQUENCE [LARGE SCALE GENOMIC DNA]</scope>
    <source>
        <strain evidence="1 2">IF5SW-B1</strain>
    </source>
</reference>
<dbReference type="AlphaFoldDB" id="A0A7Y6NIT4"/>
<proteinExistence type="predicted"/>
<evidence type="ECO:0000313" key="1">
    <source>
        <dbReference type="EMBL" id="NUY99298.1"/>
    </source>
</evidence>
<evidence type="ECO:0000313" key="2">
    <source>
        <dbReference type="Proteomes" id="UP000566985"/>
    </source>
</evidence>
<dbReference type="InterPro" id="IPR011664">
    <property type="entry name" value="Abi_system_AbiD/AbiF-like"/>
</dbReference>
<dbReference type="EMBL" id="JABWPM010000050">
    <property type="protein sequence ID" value="NUY99298.1"/>
    <property type="molecule type" value="Genomic_DNA"/>
</dbReference>
<name>A0A7Y6NIT4_9GAMM</name>
<accession>A0A7Y6NIT4</accession>